<evidence type="ECO:0000313" key="5">
    <source>
        <dbReference type="EMBL" id="KAK4465851.1"/>
    </source>
</evidence>
<feature type="compositionally biased region" description="Gly residues" evidence="3">
    <location>
        <begin position="940"/>
        <end position="959"/>
    </location>
</feature>
<keyword evidence="1" id="KW-0880">Kelch repeat</keyword>
<keyword evidence="4" id="KW-0472">Membrane</keyword>
<name>A0AAV9HYQ7_9PEZI</name>
<feature type="compositionally biased region" description="Low complexity" evidence="3">
    <location>
        <begin position="137"/>
        <end position="158"/>
    </location>
</feature>
<sequence length="959" mass="102309">MQEYCDAPGRAVIMPPAHLSKSTSDPEISSVHPCPVRPKFHHRCTNDRLRESSRRPLFLSMTGKIRKDRKSVFKELGLDTDEPSGSYASELQFGEITGLSSPTSTFSPTRGHETASDDGKSETGEQQNRDREEQDQSDSASARSPTSPSRPSRPWYSRLTPSRRPRIKAVSSAPPPSVSSFSQVSMIALLIAVVIPAFSYYKGHEKAALGGVAEAGVIYARPQASGPLLEPRGDSPTKACKRWAHQSAQLNGTLYIYGGQATTSQDQTSDAWNNNFLALDLTKSWDASSPALRGLPQPDGPPAVSLGYLWNDYNNLYLYGGQFSDNPFVEPSPPSTWRYDIKRREWTEFKNPKTSGGNASTDGGIPVQRAAEGAGISVPELALSWYFGGHLDMHTTPGWSNQTPRLYLKSLLEFTHPGYANDGVDALRNAGAEESGAYRNITKGGLQDQDAFSERADAVLVFVPGWGDKGVLIGLAGGSVDQNSQENFVDDLAVLDVYDIAHSQWYHQKTTGERPTVRVNLCAVTASAPDATSFQIYVYGGQNLTPYKSQTQYSDMYILSIPAFHWIKVPDSQTPHTPKPRAGHTCNLRDGQILVFGGYTGQQTPCESPGIWVFNASSLTWSSGFTSLPHPADHSPENHVLANSFGYKVPELVYKVIGGGSEGGATLTTPSAGQPTSGPFATGKPPIFTVTRSGSTATITQWGPGATTTDGIIPATPRDPKRGINGGLIAACIIAALAALAAGYLGYCAWLYRRQVRAYKSHLAVANRYYAPAATASTANGFLSAIFGRKSSKKSSKSGVSASGGVLIGEKVPRPESQEYQSQLQNHHRNNSNSKRLSTDTFDSAVVDGGAWAPTEPRTMFGGEDSSDRPSPGSGVTGATSTGYTPDSVPQPRPVPIRRSGSTSGGSTSSTELLLDGQEPSFFSVVLGPRRALRVVNGLEGDGNGGNGGGGGGVGGAAD</sequence>
<reference evidence="5" key="1">
    <citation type="journal article" date="2023" name="Mol. Phylogenet. Evol.">
        <title>Genome-scale phylogeny and comparative genomics of the fungal order Sordariales.</title>
        <authorList>
            <person name="Hensen N."/>
            <person name="Bonometti L."/>
            <person name="Westerberg I."/>
            <person name="Brannstrom I.O."/>
            <person name="Guillou S."/>
            <person name="Cros-Aarteil S."/>
            <person name="Calhoun S."/>
            <person name="Haridas S."/>
            <person name="Kuo A."/>
            <person name="Mondo S."/>
            <person name="Pangilinan J."/>
            <person name="Riley R."/>
            <person name="LaButti K."/>
            <person name="Andreopoulos B."/>
            <person name="Lipzen A."/>
            <person name="Chen C."/>
            <person name="Yan M."/>
            <person name="Daum C."/>
            <person name="Ng V."/>
            <person name="Clum A."/>
            <person name="Steindorff A."/>
            <person name="Ohm R.A."/>
            <person name="Martin F."/>
            <person name="Silar P."/>
            <person name="Natvig D.O."/>
            <person name="Lalanne C."/>
            <person name="Gautier V."/>
            <person name="Ament-Velasquez S.L."/>
            <person name="Kruys A."/>
            <person name="Hutchinson M.I."/>
            <person name="Powell A.J."/>
            <person name="Barry K."/>
            <person name="Miller A.N."/>
            <person name="Grigoriev I.V."/>
            <person name="Debuchy R."/>
            <person name="Gladieux P."/>
            <person name="Hiltunen Thoren M."/>
            <person name="Johannesson H."/>
        </authorList>
    </citation>
    <scope>NUCLEOTIDE SEQUENCE</scope>
    <source>
        <strain evidence="5">PSN324</strain>
    </source>
</reference>
<feature type="region of interest" description="Disordered" evidence="3">
    <location>
        <begin position="793"/>
        <end position="918"/>
    </location>
</feature>
<organism evidence="5 6">
    <name type="scientific">Cladorrhinum samala</name>
    <dbReference type="NCBI Taxonomy" id="585594"/>
    <lineage>
        <taxon>Eukaryota</taxon>
        <taxon>Fungi</taxon>
        <taxon>Dikarya</taxon>
        <taxon>Ascomycota</taxon>
        <taxon>Pezizomycotina</taxon>
        <taxon>Sordariomycetes</taxon>
        <taxon>Sordariomycetidae</taxon>
        <taxon>Sordariales</taxon>
        <taxon>Podosporaceae</taxon>
        <taxon>Cladorrhinum</taxon>
    </lineage>
</organism>
<feature type="compositionally biased region" description="Polar residues" evidence="3">
    <location>
        <begin position="98"/>
        <end position="108"/>
    </location>
</feature>
<evidence type="ECO:0000313" key="6">
    <source>
        <dbReference type="Proteomes" id="UP001321749"/>
    </source>
</evidence>
<dbReference type="InterPro" id="IPR015915">
    <property type="entry name" value="Kelch-typ_b-propeller"/>
</dbReference>
<feature type="region of interest" description="Disordered" evidence="3">
    <location>
        <begin position="938"/>
        <end position="959"/>
    </location>
</feature>
<feature type="compositionally biased region" description="Basic and acidic residues" evidence="3">
    <location>
        <begin position="110"/>
        <end position="134"/>
    </location>
</feature>
<dbReference type="AlphaFoldDB" id="A0AAV9HYQ7"/>
<feature type="transmembrane region" description="Helical" evidence="4">
    <location>
        <begin position="728"/>
        <end position="749"/>
    </location>
</feature>
<keyword evidence="4" id="KW-1133">Transmembrane helix</keyword>
<feature type="transmembrane region" description="Helical" evidence="4">
    <location>
        <begin position="769"/>
        <end position="788"/>
    </location>
</feature>
<accession>A0AAV9HYQ7</accession>
<feature type="compositionally biased region" description="Low complexity" evidence="3">
    <location>
        <begin position="900"/>
        <end position="911"/>
    </location>
</feature>
<dbReference type="Pfam" id="PF24681">
    <property type="entry name" value="Kelch_KLHDC2_KLHL20_DRC7"/>
    <property type="match status" value="1"/>
</dbReference>
<keyword evidence="6" id="KW-1185">Reference proteome</keyword>
<reference evidence="5" key="2">
    <citation type="submission" date="2023-06" db="EMBL/GenBank/DDBJ databases">
        <authorList>
            <consortium name="Lawrence Berkeley National Laboratory"/>
            <person name="Mondo S.J."/>
            <person name="Hensen N."/>
            <person name="Bonometti L."/>
            <person name="Westerberg I."/>
            <person name="Brannstrom I.O."/>
            <person name="Guillou S."/>
            <person name="Cros-Aarteil S."/>
            <person name="Calhoun S."/>
            <person name="Haridas S."/>
            <person name="Kuo A."/>
            <person name="Pangilinan J."/>
            <person name="Riley R."/>
            <person name="Labutti K."/>
            <person name="Andreopoulos B."/>
            <person name="Lipzen A."/>
            <person name="Chen C."/>
            <person name="Yanf M."/>
            <person name="Daum C."/>
            <person name="Ng V."/>
            <person name="Clum A."/>
            <person name="Steindorff A."/>
            <person name="Ohm R."/>
            <person name="Martin F."/>
            <person name="Silar P."/>
            <person name="Natvig D."/>
            <person name="Lalanne C."/>
            <person name="Gautier V."/>
            <person name="Ament-Velasquez S.L."/>
            <person name="Kruys A."/>
            <person name="Hutchinson M.I."/>
            <person name="Powell A.J."/>
            <person name="Barry K."/>
            <person name="Miller A.N."/>
            <person name="Grigoriev I.V."/>
            <person name="Debuchy R."/>
            <person name="Gladieux P."/>
            <person name="Thoren M.H."/>
            <person name="Johannesson H."/>
        </authorList>
    </citation>
    <scope>NUCLEOTIDE SEQUENCE</scope>
    <source>
        <strain evidence="5">PSN324</strain>
    </source>
</reference>
<feature type="region of interest" description="Disordered" evidence="3">
    <location>
        <begin position="97"/>
        <end position="178"/>
    </location>
</feature>
<dbReference type="SUPFAM" id="SSF117281">
    <property type="entry name" value="Kelch motif"/>
    <property type="match status" value="1"/>
</dbReference>
<dbReference type="Gene3D" id="2.120.10.80">
    <property type="entry name" value="Kelch-type beta propeller"/>
    <property type="match status" value="2"/>
</dbReference>
<evidence type="ECO:0000256" key="4">
    <source>
        <dbReference type="SAM" id="Phobius"/>
    </source>
</evidence>
<evidence type="ECO:0008006" key="7">
    <source>
        <dbReference type="Google" id="ProtNLM"/>
    </source>
</evidence>
<dbReference type="EMBL" id="MU864936">
    <property type="protein sequence ID" value="KAK4465851.1"/>
    <property type="molecule type" value="Genomic_DNA"/>
</dbReference>
<protein>
    <recommendedName>
        <fullName evidence="7">Kelch repeat-containing protein</fullName>
    </recommendedName>
</protein>
<evidence type="ECO:0000256" key="2">
    <source>
        <dbReference type="ARBA" id="ARBA00022737"/>
    </source>
</evidence>
<feature type="compositionally biased region" description="Polar residues" evidence="3">
    <location>
        <begin position="818"/>
        <end position="842"/>
    </location>
</feature>
<dbReference type="PANTHER" id="PTHR46093:SF18">
    <property type="entry name" value="FIBRONECTIN TYPE-III DOMAIN-CONTAINING PROTEIN"/>
    <property type="match status" value="1"/>
</dbReference>
<keyword evidence="4" id="KW-0812">Transmembrane</keyword>
<dbReference type="PANTHER" id="PTHR46093">
    <property type="entry name" value="ACYL-COA-BINDING DOMAIN-CONTAINING PROTEIN 5"/>
    <property type="match status" value="1"/>
</dbReference>
<keyword evidence="2" id="KW-0677">Repeat</keyword>
<feature type="region of interest" description="Disordered" evidence="3">
    <location>
        <begin position="16"/>
        <end position="38"/>
    </location>
</feature>
<evidence type="ECO:0000256" key="3">
    <source>
        <dbReference type="SAM" id="MobiDB-lite"/>
    </source>
</evidence>
<evidence type="ECO:0000256" key="1">
    <source>
        <dbReference type="ARBA" id="ARBA00022441"/>
    </source>
</evidence>
<gene>
    <name evidence="5" type="ORF">QBC42DRAFT_217859</name>
</gene>
<dbReference type="Proteomes" id="UP001321749">
    <property type="component" value="Unassembled WGS sequence"/>
</dbReference>
<comment type="caution">
    <text evidence="5">The sequence shown here is derived from an EMBL/GenBank/DDBJ whole genome shotgun (WGS) entry which is preliminary data.</text>
</comment>
<proteinExistence type="predicted"/>